<evidence type="ECO:0000256" key="3">
    <source>
        <dbReference type="ARBA" id="ARBA00022448"/>
    </source>
</evidence>
<keyword evidence="3" id="KW-0813">Transport</keyword>
<gene>
    <name evidence="8" type="ORF">WCY31_01410</name>
</gene>
<organism evidence="8 9">
    <name type="scientific">Sulfurimonas diazotrophicus</name>
    <dbReference type="NCBI Taxonomy" id="3131939"/>
    <lineage>
        <taxon>Bacteria</taxon>
        <taxon>Pseudomonadati</taxon>
        <taxon>Campylobacterota</taxon>
        <taxon>Epsilonproteobacteria</taxon>
        <taxon>Campylobacterales</taxon>
        <taxon>Sulfurimonadaceae</taxon>
        <taxon>Sulfurimonas</taxon>
    </lineage>
</organism>
<comment type="similarity">
    <text evidence="2">Belongs to the outer membrane factor (OMF) (TC 1.B.17) family.</text>
</comment>
<evidence type="ECO:0000256" key="1">
    <source>
        <dbReference type="ARBA" id="ARBA00004442"/>
    </source>
</evidence>
<proteinExistence type="inferred from homology"/>
<evidence type="ECO:0000256" key="5">
    <source>
        <dbReference type="ARBA" id="ARBA00022692"/>
    </source>
</evidence>
<dbReference type="EMBL" id="CP147920">
    <property type="protein sequence ID" value="XAU15369.1"/>
    <property type="molecule type" value="Genomic_DNA"/>
</dbReference>
<sequence>MKECTLRLRRLWPLPFLFASLLGAETLPLSEQKRELLKLKREQVKEQTGTGKTSWVSPLVLSLSYTRSRDAAGSEGGLASAGVSWDQDVFRSGGIYYTVEQADASGKANLLAVDLEEAAYLKQAYTLKAQVERDRLQLQQSELTLANRDIDLIITRAKYKAGSADISELNRVTIDRDSARSDVIVVRNTLRSEVFELQKLLGSRGVDTVALPEFPLVPRDVYLQNSLELLQYTAQSRADTAAWKVTRSAYLPTLSVNAGYGYNDYRGDTLDYHGDRYSYGAVLSMPLDINSRGTVEASRLQSLQTQTAQIDRKMELEQEYDMRAATIGDYQEKIGVAEEMIAMYDDLYTFTQGQVKAGYTSSYDLESLGNSVQIQKLEKRIQHYNIQIERIALYFDTRIYKEQ</sequence>
<keyword evidence="7" id="KW-0998">Cell outer membrane</keyword>
<keyword evidence="9" id="KW-1185">Reference proteome</keyword>
<name>A0ABZ3HAV4_9BACT</name>
<reference evidence="8 9" key="1">
    <citation type="submission" date="2024-03" db="EMBL/GenBank/DDBJ databases">
        <title>Sulfurimonas sp. HSL3-1.</title>
        <authorList>
            <person name="Wang S."/>
        </authorList>
    </citation>
    <scope>NUCLEOTIDE SEQUENCE [LARGE SCALE GENOMIC DNA]</scope>
    <source>
        <strain evidence="8 9">HSL3-1</strain>
    </source>
</reference>
<evidence type="ECO:0000256" key="6">
    <source>
        <dbReference type="ARBA" id="ARBA00023136"/>
    </source>
</evidence>
<dbReference type="InterPro" id="IPR051906">
    <property type="entry name" value="TolC-like"/>
</dbReference>
<keyword evidence="6" id="KW-0472">Membrane</keyword>
<dbReference type="Pfam" id="PF02321">
    <property type="entry name" value="OEP"/>
    <property type="match status" value="1"/>
</dbReference>
<comment type="subcellular location">
    <subcellularLocation>
        <location evidence="1">Cell outer membrane</location>
    </subcellularLocation>
</comment>
<evidence type="ECO:0000256" key="7">
    <source>
        <dbReference type="ARBA" id="ARBA00023237"/>
    </source>
</evidence>
<dbReference type="InterPro" id="IPR003423">
    <property type="entry name" value="OMP_efflux"/>
</dbReference>
<keyword evidence="5" id="KW-0812">Transmembrane</keyword>
<dbReference type="SUPFAM" id="SSF56954">
    <property type="entry name" value="Outer membrane efflux proteins (OEP)"/>
    <property type="match status" value="1"/>
</dbReference>
<evidence type="ECO:0000256" key="4">
    <source>
        <dbReference type="ARBA" id="ARBA00022452"/>
    </source>
</evidence>
<dbReference type="PANTHER" id="PTHR30026">
    <property type="entry name" value="OUTER MEMBRANE PROTEIN TOLC"/>
    <property type="match status" value="1"/>
</dbReference>
<dbReference type="PANTHER" id="PTHR30026:SF20">
    <property type="entry name" value="OUTER MEMBRANE PROTEIN TOLC"/>
    <property type="match status" value="1"/>
</dbReference>
<keyword evidence="4" id="KW-1134">Transmembrane beta strand</keyword>
<evidence type="ECO:0000313" key="9">
    <source>
        <dbReference type="Proteomes" id="UP001447842"/>
    </source>
</evidence>
<dbReference type="Gene3D" id="1.20.1600.10">
    <property type="entry name" value="Outer membrane efflux proteins (OEP)"/>
    <property type="match status" value="1"/>
</dbReference>
<evidence type="ECO:0000313" key="8">
    <source>
        <dbReference type="EMBL" id="XAU15369.1"/>
    </source>
</evidence>
<dbReference type="RefSeq" id="WP_345972864.1">
    <property type="nucleotide sequence ID" value="NZ_CP147920.1"/>
</dbReference>
<dbReference type="Proteomes" id="UP001447842">
    <property type="component" value="Chromosome"/>
</dbReference>
<accession>A0ABZ3HAV4</accession>
<protein>
    <submittedName>
        <fullName evidence="8">TolC family protein</fullName>
    </submittedName>
</protein>
<evidence type="ECO:0000256" key="2">
    <source>
        <dbReference type="ARBA" id="ARBA00007613"/>
    </source>
</evidence>